<organism evidence="3 4">
    <name type="scientific">Saccharomonospora marina XMU15</name>
    <dbReference type="NCBI Taxonomy" id="882083"/>
    <lineage>
        <taxon>Bacteria</taxon>
        <taxon>Bacillati</taxon>
        <taxon>Actinomycetota</taxon>
        <taxon>Actinomycetes</taxon>
        <taxon>Pseudonocardiales</taxon>
        <taxon>Pseudonocardiaceae</taxon>
        <taxon>Saccharomonospora</taxon>
    </lineage>
</organism>
<keyword evidence="4" id="KW-1185">Reference proteome</keyword>
<protein>
    <recommendedName>
        <fullName evidence="5">Threonine efflux protein</fullName>
    </recommendedName>
</protein>
<reference evidence="3 4" key="1">
    <citation type="journal article" date="2012" name="Stand. Genomic Sci.">
        <title>Genome sequence of the ocean sediment bacterium Saccharomonospora marina type strain (XMU15(T)).</title>
        <authorList>
            <person name="Klenk H.P."/>
            <person name="Lu M."/>
            <person name="Lucas S."/>
            <person name="Lapidus A."/>
            <person name="Copeland A."/>
            <person name="Pitluck S."/>
            <person name="Goodwin L.A."/>
            <person name="Han C."/>
            <person name="Tapia R."/>
            <person name="Brambilla E.M."/>
            <person name="Potter G."/>
            <person name="Land M."/>
            <person name="Ivanova N."/>
            <person name="Rohde M."/>
            <person name="Goker M."/>
            <person name="Detter J.C."/>
            <person name="Li W.J."/>
            <person name="Kyrpides N.C."/>
            <person name="Woyke T."/>
        </authorList>
    </citation>
    <scope>NUCLEOTIDE SEQUENCE [LARGE SCALE GENOMIC DNA]</scope>
    <source>
        <strain evidence="3 4">XMU15</strain>
    </source>
</reference>
<evidence type="ECO:0000313" key="3">
    <source>
        <dbReference type="EMBL" id="EHR51136.1"/>
    </source>
</evidence>
<gene>
    <name evidence="3" type="ORF">SacmaDRAFT_2898</name>
</gene>
<keyword evidence="2" id="KW-1133">Transmembrane helix</keyword>
<sequence length="252" mass="25805">MKPASTLHGRVSPSSSDTGDRDRFLDSAGVNEAIGQLLPLAVAVTISPVLVIAGILLLFTESPVFNGAAYLLGTVVGVGGVLAALTAVAATQDLSAGTAGSAGVAWLRIVLGVLLLGGAVRRFRARPGPQEEARMPSWMGGITSFHPGKSLVTGLVLGAANPKNLAMAFSAAVSIAGADLTVGQSVASGTVFTVIAVLGVATPLAMVVTMGERARPRLDTWKDWLRQHNSVVMSVLFLVFGVVLVGEGVRQL</sequence>
<feature type="transmembrane region" description="Helical" evidence="2">
    <location>
        <begin position="165"/>
        <end position="183"/>
    </location>
</feature>
<evidence type="ECO:0000256" key="2">
    <source>
        <dbReference type="SAM" id="Phobius"/>
    </source>
</evidence>
<dbReference type="AlphaFoldDB" id="H5X4R0"/>
<evidence type="ECO:0000313" key="4">
    <source>
        <dbReference type="Proteomes" id="UP000004926"/>
    </source>
</evidence>
<feature type="transmembrane region" description="Helical" evidence="2">
    <location>
        <begin position="189"/>
        <end position="210"/>
    </location>
</feature>
<dbReference type="EMBL" id="CM001439">
    <property type="protein sequence ID" value="EHR51136.1"/>
    <property type="molecule type" value="Genomic_DNA"/>
</dbReference>
<keyword evidence="2" id="KW-0472">Membrane</keyword>
<feature type="transmembrane region" description="Helical" evidence="2">
    <location>
        <begin position="231"/>
        <end position="249"/>
    </location>
</feature>
<name>H5X4R0_9PSEU</name>
<feature type="transmembrane region" description="Helical" evidence="2">
    <location>
        <begin position="102"/>
        <end position="120"/>
    </location>
</feature>
<evidence type="ECO:0000256" key="1">
    <source>
        <dbReference type="SAM" id="MobiDB-lite"/>
    </source>
</evidence>
<dbReference type="HOGENOM" id="CLU_101744_0_0_11"/>
<feature type="transmembrane region" description="Helical" evidence="2">
    <location>
        <begin position="37"/>
        <end position="58"/>
    </location>
</feature>
<feature type="region of interest" description="Disordered" evidence="1">
    <location>
        <begin position="1"/>
        <end position="22"/>
    </location>
</feature>
<evidence type="ECO:0008006" key="5">
    <source>
        <dbReference type="Google" id="ProtNLM"/>
    </source>
</evidence>
<dbReference type="STRING" id="882083.SacmaDRAFT_2898"/>
<accession>H5X4R0</accession>
<keyword evidence="2" id="KW-0812">Transmembrane</keyword>
<dbReference type="InterPro" id="IPR021315">
    <property type="entry name" value="Gap/Sap"/>
</dbReference>
<feature type="transmembrane region" description="Helical" evidence="2">
    <location>
        <begin position="70"/>
        <end position="90"/>
    </location>
</feature>
<dbReference type="Pfam" id="PF11139">
    <property type="entry name" value="SfLAP"/>
    <property type="match status" value="1"/>
</dbReference>
<dbReference type="eggNOG" id="COG1280">
    <property type="taxonomic scope" value="Bacteria"/>
</dbReference>
<proteinExistence type="predicted"/>
<dbReference type="Proteomes" id="UP000004926">
    <property type="component" value="Chromosome"/>
</dbReference>